<feature type="compositionally biased region" description="Basic and acidic residues" evidence="1">
    <location>
        <begin position="8"/>
        <end position="21"/>
    </location>
</feature>
<dbReference type="STRING" id="555512.SAMN04487993_1008216"/>
<feature type="region of interest" description="Disordered" evidence="1">
    <location>
        <begin position="1"/>
        <end position="21"/>
    </location>
</feature>
<dbReference type="Proteomes" id="UP000199093">
    <property type="component" value="Unassembled WGS sequence"/>
</dbReference>
<sequence length="80" mass="8932">MSRNSDILPERSGETDEERRLRESLNRHAMAFMTALDSAIALRSAPGDAARARHQSRGHLQDACLTAMHAHQLSSHQRKA</sequence>
<keyword evidence="3" id="KW-1185">Reference proteome</keyword>
<evidence type="ECO:0000256" key="1">
    <source>
        <dbReference type="SAM" id="MobiDB-lite"/>
    </source>
</evidence>
<dbReference type="EMBL" id="FNEJ01000008">
    <property type="protein sequence ID" value="SDI70386.1"/>
    <property type="molecule type" value="Genomic_DNA"/>
</dbReference>
<dbReference type="RefSeq" id="WP_089847003.1">
    <property type="nucleotide sequence ID" value="NZ_FNEJ01000008.1"/>
</dbReference>
<proteinExistence type="predicted"/>
<name>A0A1G8MR95_9RHOB</name>
<dbReference type="AlphaFoldDB" id="A0A1G8MR95"/>
<reference evidence="2 3" key="1">
    <citation type="submission" date="2016-10" db="EMBL/GenBank/DDBJ databases">
        <authorList>
            <person name="de Groot N.N."/>
        </authorList>
    </citation>
    <scope>NUCLEOTIDE SEQUENCE [LARGE SCALE GENOMIC DNA]</scope>
    <source>
        <strain evidence="2 3">DSM 26424</strain>
    </source>
</reference>
<evidence type="ECO:0000313" key="3">
    <source>
        <dbReference type="Proteomes" id="UP000199093"/>
    </source>
</evidence>
<gene>
    <name evidence="2" type="ORF">SAMN04487993_1008216</name>
</gene>
<protein>
    <submittedName>
        <fullName evidence="2">Uncharacterized protein</fullName>
    </submittedName>
</protein>
<accession>A0A1G8MR95</accession>
<organism evidence="2 3">
    <name type="scientific">Salipiger marinus</name>
    <dbReference type="NCBI Taxonomy" id="555512"/>
    <lineage>
        <taxon>Bacteria</taxon>
        <taxon>Pseudomonadati</taxon>
        <taxon>Pseudomonadota</taxon>
        <taxon>Alphaproteobacteria</taxon>
        <taxon>Rhodobacterales</taxon>
        <taxon>Roseobacteraceae</taxon>
        <taxon>Salipiger</taxon>
    </lineage>
</organism>
<evidence type="ECO:0000313" key="2">
    <source>
        <dbReference type="EMBL" id="SDI70386.1"/>
    </source>
</evidence>